<dbReference type="Gene3D" id="3.40.50.2300">
    <property type="match status" value="2"/>
</dbReference>
<dbReference type="GO" id="GO:0030313">
    <property type="term" value="C:cell envelope"/>
    <property type="evidence" value="ECO:0007669"/>
    <property type="project" value="UniProtKB-SubCell"/>
</dbReference>
<dbReference type="EMBL" id="OBDY01000028">
    <property type="protein sequence ID" value="SNY65536.1"/>
    <property type="molecule type" value="Genomic_DNA"/>
</dbReference>
<dbReference type="PANTHER" id="PTHR46847:SF1">
    <property type="entry name" value="D-ALLOSE-BINDING PERIPLASMIC PROTEIN-RELATED"/>
    <property type="match status" value="1"/>
</dbReference>
<keyword evidence="7" id="KW-1185">Reference proteome</keyword>
<evidence type="ECO:0000256" key="3">
    <source>
        <dbReference type="ARBA" id="ARBA00022729"/>
    </source>
</evidence>
<dbReference type="Proteomes" id="UP000219612">
    <property type="component" value="Unassembled WGS sequence"/>
</dbReference>
<dbReference type="GO" id="GO:0030246">
    <property type="term" value="F:carbohydrate binding"/>
    <property type="evidence" value="ECO:0007669"/>
    <property type="project" value="UniProtKB-ARBA"/>
</dbReference>
<comment type="similarity">
    <text evidence="2">Belongs to the bacterial solute-binding protein 2 family.</text>
</comment>
<evidence type="ECO:0000256" key="4">
    <source>
        <dbReference type="SAM" id="SignalP"/>
    </source>
</evidence>
<accession>A0A285K1Z9</accession>
<evidence type="ECO:0000256" key="1">
    <source>
        <dbReference type="ARBA" id="ARBA00004196"/>
    </source>
</evidence>
<feature type="chain" id="PRO_5039728824" evidence="4">
    <location>
        <begin position="23"/>
        <end position="321"/>
    </location>
</feature>
<gene>
    <name evidence="6" type="ORF">SAMN05421748_12870</name>
</gene>
<comment type="subcellular location">
    <subcellularLocation>
        <location evidence="1">Cell envelope</location>
    </subcellularLocation>
</comment>
<reference evidence="6 7" key="1">
    <citation type="submission" date="2017-09" db="EMBL/GenBank/DDBJ databases">
        <authorList>
            <person name="Ehlers B."/>
            <person name="Leendertz F.H."/>
        </authorList>
    </citation>
    <scope>NUCLEOTIDE SEQUENCE [LARGE SCALE GENOMIC DNA]</scope>
    <source>
        <strain evidence="6 7">CGMCC 4.6857</strain>
    </source>
</reference>
<dbReference type="Pfam" id="PF13407">
    <property type="entry name" value="Peripla_BP_4"/>
    <property type="match status" value="1"/>
</dbReference>
<organism evidence="6 7">
    <name type="scientific">Paractinoplanes atraurantiacus</name>
    <dbReference type="NCBI Taxonomy" id="1036182"/>
    <lineage>
        <taxon>Bacteria</taxon>
        <taxon>Bacillati</taxon>
        <taxon>Actinomycetota</taxon>
        <taxon>Actinomycetes</taxon>
        <taxon>Micromonosporales</taxon>
        <taxon>Micromonosporaceae</taxon>
        <taxon>Paractinoplanes</taxon>
    </lineage>
</organism>
<name>A0A285K1Z9_9ACTN</name>
<dbReference type="AlphaFoldDB" id="A0A285K1Z9"/>
<dbReference type="InterPro" id="IPR028082">
    <property type="entry name" value="Peripla_BP_I"/>
</dbReference>
<evidence type="ECO:0000313" key="6">
    <source>
        <dbReference type="EMBL" id="SNY65536.1"/>
    </source>
</evidence>
<keyword evidence="6" id="KW-0813">Transport</keyword>
<evidence type="ECO:0000256" key="2">
    <source>
        <dbReference type="ARBA" id="ARBA00007639"/>
    </source>
</evidence>
<proteinExistence type="inferred from homology"/>
<keyword evidence="3 4" id="KW-0732">Signal</keyword>
<dbReference type="InterPro" id="IPR025997">
    <property type="entry name" value="SBP_2_dom"/>
</dbReference>
<dbReference type="PROSITE" id="PS51257">
    <property type="entry name" value="PROKAR_LIPOPROTEIN"/>
    <property type="match status" value="1"/>
</dbReference>
<sequence>MTPAQRSAVAFVAAGCLTFVTACSGDTQPATGASSSVNKTVVFSPLALKIPAMKGLSEGVTGYGRSKGYEVIVQDPNQDPQKQLTQLQSVIETGRAGGAWVIANQPSSLSALVKTAQDKKIPMILNGVPSDYGLAAPEAGLSFSTIDYKAQGTAIGQELGNCINEKLGGKAEVFDVNNAAGVAGKEELESAAKQALKATAPGATIVQTVTTTDRAATQTGVSGALQGHPNVKAVLGANDESALGSLGAFDAAGKQLTCLTEAGGNDEVLGLVKEGKIYASVVLQFDADMAQSFDTLTKMMGDPSAVGVQLTVPQKVEKAGS</sequence>
<feature type="signal peptide" evidence="4">
    <location>
        <begin position="1"/>
        <end position="22"/>
    </location>
</feature>
<dbReference type="CDD" id="cd01536">
    <property type="entry name" value="PBP1_ABC_sugar_binding-like"/>
    <property type="match status" value="1"/>
</dbReference>
<dbReference type="PANTHER" id="PTHR46847">
    <property type="entry name" value="D-ALLOSE-BINDING PERIPLASMIC PROTEIN-RELATED"/>
    <property type="match status" value="1"/>
</dbReference>
<evidence type="ECO:0000259" key="5">
    <source>
        <dbReference type="Pfam" id="PF13407"/>
    </source>
</evidence>
<dbReference type="SUPFAM" id="SSF53822">
    <property type="entry name" value="Periplasmic binding protein-like I"/>
    <property type="match status" value="1"/>
</dbReference>
<protein>
    <submittedName>
        <fullName evidence="6">ABC-type sugar transport system, substrate-binding protein, contains N-terminal xre family HTH domain</fullName>
    </submittedName>
</protein>
<evidence type="ECO:0000313" key="7">
    <source>
        <dbReference type="Proteomes" id="UP000219612"/>
    </source>
</evidence>
<keyword evidence="6" id="KW-0762">Sugar transport</keyword>
<feature type="domain" description="Periplasmic binding protein" evidence="5">
    <location>
        <begin position="42"/>
        <end position="292"/>
    </location>
</feature>